<sequence length="113" mass="13181">MFKKRNIKETWIKHFSLHVLHPRDRYLLLLAAMLLLFLSWSGFLSFLDRPVSFLNLLYIHGFFPVWILDLLIMSVPLAILAFLNKVEQKTARANQNMAELNARISKNIDLANA</sequence>
<organism evidence="2 3">
    <name type="scientific">Geofilum rubicundum JCM 15548</name>
    <dbReference type="NCBI Taxonomy" id="1236989"/>
    <lineage>
        <taxon>Bacteria</taxon>
        <taxon>Pseudomonadati</taxon>
        <taxon>Bacteroidota</taxon>
        <taxon>Bacteroidia</taxon>
        <taxon>Marinilabiliales</taxon>
        <taxon>Marinilabiliaceae</taxon>
        <taxon>Geofilum</taxon>
    </lineage>
</organism>
<dbReference type="STRING" id="1236989.JCM15548_14164"/>
<feature type="transmembrane region" description="Helical" evidence="1">
    <location>
        <begin position="26"/>
        <end position="47"/>
    </location>
</feature>
<dbReference type="EMBL" id="BAZW01000061">
    <property type="protein sequence ID" value="GAO31766.1"/>
    <property type="molecule type" value="Genomic_DNA"/>
</dbReference>
<evidence type="ECO:0000313" key="2">
    <source>
        <dbReference type="EMBL" id="GAO31766.1"/>
    </source>
</evidence>
<gene>
    <name evidence="2" type="ORF">JCM15548_14164</name>
</gene>
<dbReference type="AlphaFoldDB" id="A0A0E9M2Z0"/>
<dbReference type="Proteomes" id="UP000032900">
    <property type="component" value="Unassembled WGS sequence"/>
</dbReference>
<evidence type="ECO:0000313" key="3">
    <source>
        <dbReference type="Proteomes" id="UP000032900"/>
    </source>
</evidence>
<keyword evidence="1" id="KW-0472">Membrane</keyword>
<reference evidence="2 3" key="1">
    <citation type="journal article" date="2015" name="Microbes Environ.">
        <title>Distribution and evolution of nitrogen fixation genes in the phylum bacteroidetes.</title>
        <authorList>
            <person name="Inoue J."/>
            <person name="Oshima K."/>
            <person name="Suda W."/>
            <person name="Sakamoto M."/>
            <person name="Iino T."/>
            <person name="Noda S."/>
            <person name="Hongoh Y."/>
            <person name="Hattori M."/>
            <person name="Ohkuma M."/>
        </authorList>
    </citation>
    <scope>NUCLEOTIDE SEQUENCE [LARGE SCALE GENOMIC DNA]</scope>
    <source>
        <strain evidence="2">JCM 15548</strain>
    </source>
</reference>
<feature type="transmembrane region" description="Helical" evidence="1">
    <location>
        <begin position="59"/>
        <end position="83"/>
    </location>
</feature>
<proteinExistence type="predicted"/>
<keyword evidence="3" id="KW-1185">Reference proteome</keyword>
<accession>A0A0E9M2Z0</accession>
<keyword evidence="1" id="KW-1133">Transmembrane helix</keyword>
<protein>
    <submittedName>
        <fullName evidence="2">Uncharacterized protein</fullName>
    </submittedName>
</protein>
<name>A0A0E9M2Z0_9BACT</name>
<keyword evidence="1" id="KW-0812">Transmembrane</keyword>
<comment type="caution">
    <text evidence="2">The sequence shown here is derived from an EMBL/GenBank/DDBJ whole genome shotgun (WGS) entry which is preliminary data.</text>
</comment>
<evidence type="ECO:0000256" key="1">
    <source>
        <dbReference type="SAM" id="Phobius"/>
    </source>
</evidence>